<dbReference type="Pfam" id="PF13472">
    <property type="entry name" value="Lipase_GDSL_2"/>
    <property type="match status" value="1"/>
</dbReference>
<evidence type="ECO:0000259" key="3">
    <source>
        <dbReference type="Pfam" id="PF13472"/>
    </source>
</evidence>
<comment type="caution">
    <text evidence="4">The sequence shown here is derived from an EMBL/GenBank/DDBJ whole genome shotgun (WGS) entry which is preliminary data.</text>
</comment>
<name>A0A2P5HQM7_DIAHE</name>
<dbReference type="EMBL" id="MAVT02000970">
    <property type="protein sequence ID" value="POS72576.1"/>
    <property type="molecule type" value="Genomic_DNA"/>
</dbReference>
<feature type="domain" description="SGNH hydrolase-type esterase" evidence="3">
    <location>
        <begin position="190"/>
        <end position="374"/>
    </location>
</feature>
<feature type="region of interest" description="Disordered" evidence="1">
    <location>
        <begin position="117"/>
        <end position="183"/>
    </location>
</feature>
<reference evidence="4" key="1">
    <citation type="submission" date="2017-09" db="EMBL/GenBank/DDBJ databases">
        <title>Polyketide synthases of a Diaporthe helianthi virulent isolate.</title>
        <authorList>
            <person name="Baroncelli R."/>
        </authorList>
    </citation>
    <scope>NUCLEOTIDE SEQUENCE [LARGE SCALE GENOMIC DNA]</scope>
    <source>
        <strain evidence="4">7/96</strain>
    </source>
</reference>
<feature type="chain" id="PRO_5015114668" description="SGNH hydrolase-type esterase domain-containing protein" evidence="2">
    <location>
        <begin position="18"/>
        <end position="440"/>
    </location>
</feature>
<feature type="compositionally biased region" description="Low complexity" evidence="1">
    <location>
        <begin position="130"/>
        <end position="139"/>
    </location>
</feature>
<organism evidence="4 5">
    <name type="scientific">Diaporthe helianthi</name>
    <dbReference type="NCBI Taxonomy" id="158607"/>
    <lineage>
        <taxon>Eukaryota</taxon>
        <taxon>Fungi</taxon>
        <taxon>Dikarya</taxon>
        <taxon>Ascomycota</taxon>
        <taxon>Pezizomycotina</taxon>
        <taxon>Sordariomycetes</taxon>
        <taxon>Sordariomycetidae</taxon>
        <taxon>Diaporthales</taxon>
        <taxon>Diaporthaceae</taxon>
        <taxon>Diaporthe</taxon>
    </lineage>
</organism>
<feature type="region of interest" description="Disordered" evidence="1">
    <location>
        <begin position="78"/>
        <end position="100"/>
    </location>
</feature>
<proteinExistence type="predicted"/>
<dbReference type="CDD" id="cd00229">
    <property type="entry name" value="SGNH_hydrolase"/>
    <property type="match status" value="1"/>
</dbReference>
<accession>A0A2P5HQM7</accession>
<keyword evidence="5" id="KW-1185">Reference proteome</keyword>
<dbReference type="AlphaFoldDB" id="A0A2P5HQM7"/>
<sequence>MNVLNSILLVLLGLVAASKGAATRQGDHDPPVNTDEVVVLANQEHGNTPAMKLAGRQGGPIPMSLLLLRYELVCPVDAKDTPNPPSNMPAKPKPTQNNFPRKYLPNLKLFNPFVRLARRLQPRRNRERPAPTMATSTRSPTPPSPAKPPGLPSPTLSPDTRSDKLPSDGPASLPSPAAPQKPKRSLRILCFGDSLTSGYAQLGTVSHPYSQRLTAVLSGSFPSLNIDAHTDGLPGDIVCKAGSRFLRRIEPKFLTKGGGTPYDWTVVLGGTNDLAFQFTAEDIYKALRDVWDVALSKGGRVLACTVPEAGIRGKMGERIKARRDELNGLILGHRQENFFTFDLNTAIPFWSLAPEERKTYWDDHIHLTPAGYDLMGERIAARLVEIIMPPGRLQPQQANSAGVTRRKKMFKDDDKIFEEEDGDEHKLENGYYVVRRKDLE</sequence>
<dbReference type="InterPro" id="IPR013830">
    <property type="entry name" value="SGNH_hydro"/>
</dbReference>
<dbReference type="SUPFAM" id="SSF52266">
    <property type="entry name" value="SGNH hydrolase"/>
    <property type="match status" value="1"/>
</dbReference>
<dbReference type="OrthoDB" id="408760at2759"/>
<evidence type="ECO:0000313" key="5">
    <source>
        <dbReference type="Proteomes" id="UP000094444"/>
    </source>
</evidence>
<dbReference type="GO" id="GO:0004622">
    <property type="term" value="F:phosphatidylcholine lysophospholipase activity"/>
    <property type="evidence" value="ECO:0007669"/>
    <property type="project" value="TreeGrafter"/>
</dbReference>
<feature type="compositionally biased region" description="Pro residues" evidence="1">
    <location>
        <begin position="140"/>
        <end position="152"/>
    </location>
</feature>
<evidence type="ECO:0000313" key="4">
    <source>
        <dbReference type="EMBL" id="POS72576.1"/>
    </source>
</evidence>
<dbReference type="Proteomes" id="UP000094444">
    <property type="component" value="Unassembled WGS sequence"/>
</dbReference>
<feature type="compositionally biased region" description="Basic residues" evidence="1">
    <location>
        <begin position="117"/>
        <end position="126"/>
    </location>
</feature>
<evidence type="ECO:0000256" key="2">
    <source>
        <dbReference type="SAM" id="SignalP"/>
    </source>
</evidence>
<feature type="signal peptide" evidence="2">
    <location>
        <begin position="1"/>
        <end position="17"/>
    </location>
</feature>
<gene>
    <name evidence="4" type="ORF">DHEL01_v209033</name>
</gene>
<keyword evidence="2" id="KW-0732">Signal</keyword>
<evidence type="ECO:0000256" key="1">
    <source>
        <dbReference type="SAM" id="MobiDB-lite"/>
    </source>
</evidence>
<dbReference type="PANTHER" id="PTHR30383">
    <property type="entry name" value="THIOESTERASE 1/PROTEASE 1/LYSOPHOSPHOLIPASE L1"/>
    <property type="match status" value="1"/>
</dbReference>
<dbReference type="InParanoid" id="A0A2P5HQM7"/>
<dbReference type="InterPro" id="IPR051532">
    <property type="entry name" value="Ester_Hydrolysis_Enzymes"/>
</dbReference>
<dbReference type="Gene3D" id="3.40.50.1110">
    <property type="entry name" value="SGNH hydrolase"/>
    <property type="match status" value="1"/>
</dbReference>
<protein>
    <recommendedName>
        <fullName evidence="3">SGNH hydrolase-type esterase domain-containing protein</fullName>
    </recommendedName>
</protein>
<dbReference type="InterPro" id="IPR036514">
    <property type="entry name" value="SGNH_hydro_sf"/>
</dbReference>
<dbReference type="PANTHER" id="PTHR30383:SF19">
    <property type="entry name" value="FIBRONECTIN TYPE-III DOMAIN-CONTAINING PROTEIN"/>
    <property type="match status" value="1"/>
</dbReference>